<proteinExistence type="predicted"/>
<organism evidence="4 5">
    <name type="scientific">Parachlamydia acanthamoebae (strain UV7)</name>
    <dbReference type="NCBI Taxonomy" id="765952"/>
    <lineage>
        <taxon>Bacteria</taxon>
        <taxon>Pseudomonadati</taxon>
        <taxon>Chlamydiota</taxon>
        <taxon>Chlamydiia</taxon>
        <taxon>Parachlamydiales</taxon>
        <taxon>Parachlamydiaceae</taxon>
        <taxon>Parachlamydia</taxon>
    </lineage>
</organism>
<dbReference type="Proteomes" id="UP000000495">
    <property type="component" value="Chromosome"/>
</dbReference>
<dbReference type="PANTHER" id="PTHR30420:SF1">
    <property type="entry name" value="ARGININE N-SUCCINYLTRANSFERASE"/>
    <property type="match status" value="1"/>
</dbReference>
<keyword evidence="5" id="KW-1185">Reference proteome</keyword>
<protein>
    <submittedName>
        <fullName evidence="4">Arginine N-succinyltransferase</fullName>
        <ecNumber evidence="4">2.3.1.109</ecNumber>
    </submittedName>
</protein>
<dbReference type="PANTHER" id="PTHR30420">
    <property type="entry name" value="N-SUCCINYLARGININE DIHYDROLASE"/>
    <property type="match status" value="1"/>
</dbReference>
<dbReference type="Pfam" id="PF04958">
    <property type="entry name" value="AstA"/>
    <property type="match status" value="1"/>
</dbReference>
<name>F8KZ36_PARAV</name>
<dbReference type="EMBL" id="FR872580">
    <property type="protein sequence ID" value="CCB86159.1"/>
    <property type="molecule type" value="Genomic_DNA"/>
</dbReference>
<dbReference type="InterPro" id="IPR007041">
    <property type="entry name" value="Arg_succinylTrfase_AstA/AruG"/>
</dbReference>
<keyword evidence="1" id="KW-0056">Arginine metabolism</keyword>
<dbReference type="HOGENOM" id="CLU_057655_0_0_0"/>
<dbReference type="AlphaFoldDB" id="F8KZ36"/>
<evidence type="ECO:0000256" key="2">
    <source>
        <dbReference type="ARBA" id="ARBA00022679"/>
    </source>
</evidence>
<keyword evidence="3 4" id="KW-0012">Acyltransferase</keyword>
<keyword evidence="2 4" id="KW-0808">Transferase</keyword>
<sequence>MLIVRPIELKDLSAYQELAFNASIGITTLPKNKTLLEKKVHLSLQSFQKKTLFPENELYIFVLEDTDSKSVGGTCAIFSKTGIQAPAYYYKVITEKRDSPFLVAESRVLHPISYVYGPSEVCGIFLKKEFRKGGLGKLLSFTRFLFMASFPHFFTKTIISSIRGRIDSQGNSPFWNSLGHHFLSKSLDEVFHLLEDQKISHKEIITPYPVHGALLSKKACQTIGKPHMNSTPAFKMLKNQGFSITDEIDIFDGGPKLMAELSDIHAITKSRTGFIKKISSNIENSTYSLICNQNHPFRVCYGEVSAKKEEVTLSSQVCEALQLEQGDAVRYLHIPKHH</sequence>
<dbReference type="GO" id="GO:0008791">
    <property type="term" value="F:arginine N-succinyltransferase activity"/>
    <property type="evidence" value="ECO:0007669"/>
    <property type="project" value="UniProtKB-EC"/>
</dbReference>
<dbReference type="Gene3D" id="2.40.40.20">
    <property type="match status" value="1"/>
</dbReference>
<reference evidence="4 5" key="2">
    <citation type="journal article" date="2011" name="Mol. Biol. Evol.">
        <title>Unity in variety--the pan-genome of the Chlamydiae.</title>
        <authorList>
            <person name="Collingro A."/>
            <person name="Tischler P."/>
            <person name="Weinmaier T."/>
            <person name="Penz T."/>
            <person name="Heinz E."/>
            <person name="Brunham R.C."/>
            <person name="Read T.D."/>
            <person name="Bavoil P.M."/>
            <person name="Sachse K."/>
            <person name="Kahane S."/>
            <person name="Friedman M.G."/>
            <person name="Rattei T."/>
            <person name="Myers G.S."/>
            <person name="Horn M."/>
        </authorList>
    </citation>
    <scope>NUCLEOTIDE SEQUENCE [LARGE SCALE GENOMIC DNA]</scope>
    <source>
        <strain evidence="5">UV7</strain>
    </source>
</reference>
<dbReference type="EC" id="2.3.1.109" evidence="4"/>
<evidence type="ECO:0000313" key="5">
    <source>
        <dbReference type="Proteomes" id="UP000000495"/>
    </source>
</evidence>
<evidence type="ECO:0000256" key="1">
    <source>
        <dbReference type="ARBA" id="ARBA00022503"/>
    </source>
</evidence>
<dbReference type="KEGG" id="puv:PUV_12090"/>
<gene>
    <name evidence="4" type="primary">astA</name>
    <name evidence="4" type="ordered locus">PUV_12090</name>
</gene>
<dbReference type="InterPro" id="IPR016181">
    <property type="entry name" value="Acyl_CoA_acyltransferase"/>
</dbReference>
<dbReference type="GO" id="GO:0006527">
    <property type="term" value="P:L-arginine catabolic process"/>
    <property type="evidence" value="ECO:0007669"/>
    <property type="project" value="InterPro"/>
</dbReference>
<reference key="1">
    <citation type="journal article" date="2011" name="Mol. Biol. Evol.">
        <title>Unity in variety -- the pan-genome of the Chlamydiae.</title>
        <authorList>
            <person name="Collingro A."/>
            <person name="Tischler P."/>
            <person name="Weinmaier T."/>
            <person name="Penz T."/>
            <person name="Heinz E."/>
            <person name="Brunham R.C."/>
            <person name="Read T.D."/>
            <person name="Bavoil P.M."/>
            <person name="Sachse K."/>
            <person name="Kahane S."/>
            <person name="Friedman M.G."/>
            <person name="Rattei T."/>
            <person name="Myers G.S.A."/>
            <person name="Horn M."/>
        </authorList>
    </citation>
    <scope>NUCLEOTIDE SEQUENCE</scope>
    <source>
        <strain>UV7</strain>
    </source>
</reference>
<dbReference type="RefSeq" id="WP_006342673.1">
    <property type="nucleotide sequence ID" value="NC_015702.1"/>
</dbReference>
<dbReference type="eggNOG" id="COG3138">
    <property type="taxonomic scope" value="Bacteria"/>
</dbReference>
<dbReference type="SUPFAM" id="SSF55729">
    <property type="entry name" value="Acyl-CoA N-acyltransferases (Nat)"/>
    <property type="match status" value="1"/>
</dbReference>
<dbReference type="OrthoDB" id="21121at2"/>
<evidence type="ECO:0000313" key="4">
    <source>
        <dbReference type="EMBL" id="CCB86159.1"/>
    </source>
</evidence>
<evidence type="ECO:0000256" key="3">
    <source>
        <dbReference type="ARBA" id="ARBA00023315"/>
    </source>
</evidence>
<dbReference type="STRING" id="765952.PUV_12090"/>
<accession>F8KZ36</accession>